<dbReference type="InParanoid" id="A0A7M7JRL0"/>
<dbReference type="GeneID" id="111247893"/>
<dbReference type="AlphaFoldDB" id="A0A7M7JRL0"/>
<dbReference type="SUPFAM" id="SSF52047">
    <property type="entry name" value="RNI-like"/>
    <property type="match status" value="1"/>
</dbReference>
<accession>A0A7M7JRL0</accession>
<dbReference type="RefSeq" id="XP_022655153.1">
    <property type="nucleotide sequence ID" value="XM_022799418.1"/>
</dbReference>
<reference evidence="1" key="1">
    <citation type="submission" date="2021-01" db="UniProtKB">
        <authorList>
            <consortium name="EnsemblMetazoa"/>
        </authorList>
    </citation>
    <scope>IDENTIFICATION</scope>
</reference>
<dbReference type="InterPro" id="IPR032675">
    <property type="entry name" value="LRR_dom_sf"/>
</dbReference>
<keyword evidence="2" id="KW-1185">Reference proteome</keyword>
<protein>
    <submittedName>
        <fullName evidence="1">Uncharacterized protein</fullName>
    </submittedName>
</protein>
<dbReference type="GO" id="GO:0019005">
    <property type="term" value="C:SCF ubiquitin ligase complex"/>
    <property type="evidence" value="ECO:0007669"/>
    <property type="project" value="TreeGrafter"/>
</dbReference>
<name>A0A7M7JRL0_VARDE</name>
<dbReference type="Proteomes" id="UP000594260">
    <property type="component" value="Unplaced"/>
</dbReference>
<dbReference type="KEGG" id="vde:111247893"/>
<proteinExistence type="predicted"/>
<dbReference type="OrthoDB" id="6488436at2759"/>
<dbReference type="GO" id="GO:0031146">
    <property type="term" value="P:SCF-dependent proteasomal ubiquitin-dependent protein catabolic process"/>
    <property type="evidence" value="ECO:0007669"/>
    <property type="project" value="TreeGrafter"/>
</dbReference>
<dbReference type="Gene3D" id="3.80.10.10">
    <property type="entry name" value="Ribonuclease Inhibitor"/>
    <property type="match status" value="1"/>
</dbReference>
<evidence type="ECO:0000313" key="1">
    <source>
        <dbReference type="EnsemblMetazoa" id="XP_022655153"/>
    </source>
</evidence>
<organism evidence="1 2">
    <name type="scientific">Varroa destructor</name>
    <name type="common">Honeybee mite</name>
    <dbReference type="NCBI Taxonomy" id="109461"/>
    <lineage>
        <taxon>Eukaryota</taxon>
        <taxon>Metazoa</taxon>
        <taxon>Ecdysozoa</taxon>
        <taxon>Arthropoda</taxon>
        <taxon>Chelicerata</taxon>
        <taxon>Arachnida</taxon>
        <taxon>Acari</taxon>
        <taxon>Parasitiformes</taxon>
        <taxon>Mesostigmata</taxon>
        <taxon>Gamasina</taxon>
        <taxon>Dermanyssoidea</taxon>
        <taxon>Varroidae</taxon>
        <taxon>Varroa</taxon>
    </lineage>
</organism>
<dbReference type="EnsemblMetazoa" id="XM_022799418">
    <property type="protein sequence ID" value="XP_022655153"/>
    <property type="gene ID" value="LOC111247893"/>
</dbReference>
<dbReference type="PANTHER" id="PTHR13318">
    <property type="entry name" value="PARTNER OF PAIRED, ISOFORM B-RELATED"/>
    <property type="match status" value="1"/>
</dbReference>
<evidence type="ECO:0000313" key="2">
    <source>
        <dbReference type="Proteomes" id="UP000594260"/>
    </source>
</evidence>
<sequence>MFEKDILSSLKLMLDHAKGDRKISSEVNCEGYSPKRARDIMAPRYEDAINITFKSEDRGSPMKAAFGTSSDSCCCPPLSQTKEVRTEVTPDLLAKILKSTAKAKHINLTQELALKGKAADACAKCSFITATNIRKLKSSCPSMKTLQLQNLNLRAKQKSRRVRLADFPANIERVSVRGSMFEPKSFFSKMTDESSKSAALHKLSKLRVLDVGRAVFLEGNTGSDNSIFPPERSWPAIDSLEELYLEGAPHLKSAKFLETLLRNYPNLKVLDLEGTEISEGDLVTIARHAPDLRELYVGYTSLKDSSIIALENSRTSGSAGSCLDKLEVICLCETNVSELGLASFVRTCQSLRRITVKRSKVSEEAANRAMKVLPGLIVHRVENIHIYAVFRNQGCAHFSLKHDLAVTPSVTTPVAASTTTSIVAH</sequence>